<evidence type="ECO:0000313" key="5">
    <source>
        <dbReference type="Proteomes" id="UP000001887"/>
    </source>
</evidence>
<dbReference type="eggNOG" id="COG2197">
    <property type="taxonomic scope" value="Bacteria"/>
</dbReference>
<keyword evidence="1" id="KW-0723">Serine/threonine-protein kinase</keyword>
<dbReference type="GO" id="GO:0004674">
    <property type="term" value="F:protein serine/threonine kinase activity"/>
    <property type="evidence" value="ECO:0007669"/>
    <property type="project" value="UniProtKB-KW"/>
</dbReference>
<dbReference type="SUPFAM" id="SSF52172">
    <property type="entry name" value="CheY-like"/>
    <property type="match status" value="1"/>
</dbReference>
<dbReference type="OrthoDB" id="9770645at2"/>
<evidence type="ECO:0000259" key="3">
    <source>
        <dbReference type="PROSITE" id="PS50110"/>
    </source>
</evidence>
<gene>
    <name evidence="4" type="ordered locus">Psta_0470</name>
</gene>
<dbReference type="InterPro" id="IPR001789">
    <property type="entry name" value="Sig_transdc_resp-reg_receiver"/>
</dbReference>
<dbReference type="Gene3D" id="3.30.565.10">
    <property type="entry name" value="Histidine kinase-like ATPase, C-terminal domain"/>
    <property type="match status" value="1"/>
</dbReference>
<dbReference type="Gene3D" id="3.40.50.2300">
    <property type="match status" value="1"/>
</dbReference>
<dbReference type="InterPro" id="IPR050267">
    <property type="entry name" value="Anti-sigma-factor_SerPK"/>
</dbReference>
<dbReference type="STRING" id="530564.Psta_0470"/>
<dbReference type="GO" id="GO:0000160">
    <property type="term" value="P:phosphorelay signal transduction system"/>
    <property type="evidence" value="ECO:0007669"/>
    <property type="project" value="InterPro"/>
</dbReference>
<keyword evidence="1" id="KW-0418">Kinase</keyword>
<keyword evidence="5" id="KW-1185">Reference proteome</keyword>
<dbReference type="InterPro" id="IPR011006">
    <property type="entry name" value="CheY-like_superfamily"/>
</dbReference>
<reference evidence="4 5" key="1">
    <citation type="journal article" date="2009" name="Stand. Genomic Sci.">
        <title>Complete genome sequence of Pirellula staleyi type strain (ATCC 27377).</title>
        <authorList>
            <person name="Clum A."/>
            <person name="Tindall B.J."/>
            <person name="Sikorski J."/>
            <person name="Ivanova N."/>
            <person name="Mavrommatis K."/>
            <person name="Lucas S."/>
            <person name="Glavina del Rio T."/>
            <person name="Nolan M."/>
            <person name="Chen F."/>
            <person name="Tice H."/>
            <person name="Pitluck S."/>
            <person name="Cheng J.F."/>
            <person name="Chertkov O."/>
            <person name="Brettin T."/>
            <person name="Han C."/>
            <person name="Detter J.C."/>
            <person name="Kuske C."/>
            <person name="Bruce D."/>
            <person name="Goodwin L."/>
            <person name="Ovchinikova G."/>
            <person name="Pati A."/>
            <person name="Mikhailova N."/>
            <person name="Chen A."/>
            <person name="Palaniappan K."/>
            <person name="Land M."/>
            <person name="Hauser L."/>
            <person name="Chang Y.J."/>
            <person name="Jeffries C.D."/>
            <person name="Chain P."/>
            <person name="Rohde M."/>
            <person name="Goker M."/>
            <person name="Bristow J."/>
            <person name="Eisen J.A."/>
            <person name="Markowitz V."/>
            <person name="Hugenholtz P."/>
            <person name="Kyrpides N.C."/>
            <person name="Klenk H.P."/>
            <person name="Lapidus A."/>
        </authorList>
    </citation>
    <scope>NUCLEOTIDE SEQUENCE [LARGE SCALE GENOMIC DNA]</scope>
    <source>
        <strain evidence="5">ATCC 27377 / DSM 6068 / ICPB 4128</strain>
    </source>
</reference>
<feature type="modified residue" description="4-aspartylphosphate" evidence="2">
    <location>
        <position position="53"/>
    </location>
</feature>
<protein>
    <submittedName>
        <fullName evidence="4">Response regulator receiver protein</fullName>
    </submittedName>
</protein>
<keyword evidence="2" id="KW-0597">Phosphoprotein</keyword>
<dbReference type="Pfam" id="PF13581">
    <property type="entry name" value="HATPase_c_2"/>
    <property type="match status" value="1"/>
</dbReference>
<name>D2R3C7_PIRSD</name>
<dbReference type="EMBL" id="CP001848">
    <property type="protein sequence ID" value="ADB15158.1"/>
    <property type="molecule type" value="Genomic_DNA"/>
</dbReference>
<dbReference type="PROSITE" id="PS50110">
    <property type="entry name" value="RESPONSE_REGULATORY"/>
    <property type="match status" value="1"/>
</dbReference>
<dbReference type="PANTHER" id="PTHR35526">
    <property type="entry name" value="ANTI-SIGMA-F FACTOR RSBW-RELATED"/>
    <property type="match status" value="1"/>
</dbReference>
<keyword evidence="1" id="KW-0808">Transferase</keyword>
<sequence length="323" mass="34885">MPKVLVIDDTAVDRHLVAGLLERSTALEVQSVASAREALAALEAMLPDLVITDLMMPGIDASAQVSRSRTKATSADREVFESGGLQLVEAVTTKYPSLPVIVVTSAGTEQAAVDSLAAGATTYIPKAHLAQQLVPTVLDVLARVADGVAHKKLLACLREGALLFELSSDPELIPPLISYAQSLLTSVGLCDDSSVIRVSIALEEAIRNAMFHGNLELTSEQREGDPVEYQELLALRSCMEPFRSRRLHLSFRVSIEQATFVIRDEGPGFDPRKLPDPTDPANIEKVSGRGLLLMRTFMDEVHFNATGNEVTMIKRASVSREGA</sequence>
<evidence type="ECO:0000313" key="4">
    <source>
        <dbReference type="EMBL" id="ADB15158.1"/>
    </source>
</evidence>
<dbReference type="SUPFAM" id="SSF55874">
    <property type="entry name" value="ATPase domain of HSP90 chaperone/DNA topoisomerase II/histidine kinase"/>
    <property type="match status" value="1"/>
</dbReference>
<dbReference type="CDD" id="cd16936">
    <property type="entry name" value="HATPase_RsbW-like"/>
    <property type="match status" value="1"/>
</dbReference>
<dbReference type="InterPro" id="IPR003594">
    <property type="entry name" value="HATPase_dom"/>
</dbReference>
<dbReference type="CDD" id="cd00156">
    <property type="entry name" value="REC"/>
    <property type="match status" value="1"/>
</dbReference>
<organism evidence="4 5">
    <name type="scientific">Pirellula staleyi (strain ATCC 27377 / DSM 6068 / ICPB 4128)</name>
    <name type="common">Pirella staleyi</name>
    <dbReference type="NCBI Taxonomy" id="530564"/>
    <lineage>
        <taxon>Bacteria</taxon>
        <taxon>Pseudomonadati</taxon>
        <taxon>Planctomycetota</taxon>
        <taxon>Planctomycetia</taxon>
        <taxon>Pirellulales</taxon>
        <taxon>Pirellulaceae</taxon>
        <taxon>Pirellula</taxon>
    </lineage>
</organism>
<dbReference type="KEGG" id="psl:Psta_0470"/>
<evidence type="ECO:0000256" key="1">
    <source>
        <dbReference type="ARBA" id="ARBA00022527"/>
    </source>
</evidence>
<accession>D2R3C7</accession>
<dbReference type="Proteomes" id="UP000001887">
    <property type="component" value="Chromosome"/>
</dbReference>
<feature type="domain" description="Response regulatory" evidence="3">
    <location>
        <begin position="3"/>
        <end position="141"/>
    </location>
</feature>
<dbReference type="PANTHER" id="PTHR35526:SF3">
    <property type="entry name" value="ANTI-SIGMA-F FACTOR RSBW"/>
    <property type="match status" value="1"/>
</dbReference>
<dbReference type="AlphaFoldDB" id="D2R3C7"/>
<proteinExistence type="predicted"/>
<dbReference type="HOGENOM" id="CLU_073056_0_0_0"/>
<dbReference type="Pfam" id="PF00072">
    <property type="entry name" value="Response_reg"/>
    <property type="match status" value="1"/>
</dbReference>
<dbReference type="SMART" id="SM00448">
    <property type="entry name" value="REC"/>
    <property type="match status" value="1"/>
</dbReference>
<dbReference type="eggNOG" id="COG2172">
    <property type="taxonomic scope" value="Bacteria"/>
</dbReference>
<dbReference type="InterPro" id="IPR036890">
    <property type="entry name" value="HATPase_C_sf"/>
</dbReference>
<evidence type="ECO:0000256" key="2">
    <source>
        <dbReference type="PROSITE-ProRule" id="PRU00169"/>
    </source>
</evidence>